<dbReference type="InterPro" id="IPR024607">
    <property type="entry name" value="Sulfatase_CS"/>
</dbReference>
<dbReference type="AlphaFoldDB" id="A0AAD7XJA3"/>
<dbReference type="Pfam" id="PF00884">
    <property type="entry name" value="Sulfatase"/>
    <property type="match status" value="1"/>
</dbReference>
<dbReference type="InterPro" id="IPR017850">
    <property type="entry name" value="Alkaline_phosphatase_core_sf"/>
</dbReference>
<dbReference type="PANTHER" id="PTHR34144">
    <property type="entry name" value="CHROMOSOME 8, WHOLE GENOME SHOTGUN SEQUENCE"/>
    <property type="match status" value="1"/>
</dbReference>
<evidence type="ECO:0000256" key="1">
    <source>
        <dbReference type="ARBA" id="ARBA00008779"/>
    </source>
</evidence>
<accession>A0AAD7XJA3</accession>
<dbReference type="InterPro" id="IPR029044">
    <property type="entry name" value="Nucleotide-diphossugar_trans"/>
</dbReference>
<protein>
    <recommendedName>
        <fullName evidence="4">Sulfatase N-terminal domain-containing protein</fullName>
    </recommendedName>
</protein>
<keyword evidence="2" id="KW-0378">Hydrolase</keyword>
<dbReference type="EMBL" id="JAQMWT010000682">
    <property type="protein sequence ID" value="KAJ8598245.1"/>
    <property type="molecule type" value="Genomic_DNA"/>
</dbReference>
<dbReference type="PROSITE" id="PS00523">
    <property type="entry name" value="SULFATASE_1"/>
    <property type="match status" value="1"/>
</dbReference>
<name>A0AAD7XJA3_9STRA</name>
<comment type="caution">
    <text evidence="5">The sequence shown here is derived from an EMBL/GenBank/DDBJ whole genome shotgun (WGS) entry which is preliminary data.</text>
</comment>
<dbReference type="InterPro" id="IPR021047">
    <property type="entry name" value="Mannosyltransferase_CMT1"/>
</dbReference>
<evidence type="ECO:0000256" key="3">
    <source>
        <dbReference type="SAM" id="MobiDB-lite"/>
    </source>
</evidence>
<evidence type="ECO:0000313" key="6">
    <source>
        <dbReference type="Proteomes" id="UP001230188"/>
    </source>
</evidence>
<dbReference type="SUPFAM" id="SSF53448">
    <property type="entry name" value="Nucleotide-diphospho-sugar transferases"/>
    <property type="match status" value="1"/>
</dbReference>
<organism evidence="5 6">
    <name type="scientific">Chrysophaeum taylorii</name>
    <dbReference type="NCBI Taxonomy" id="2483200"/>
    <lineage>
        <taxon>Eukaryota</taxon>
        <taxon>Sar</taxon>
        <taxon>Stramenopiles</taxon>
        <taxon>Ochrophyta</taxon>
        <taxon>Pelagophyceae</taxon>
        <taxon>Pelagomonadales</taxon>
        <taxon>Pelagomonadaceae</taxon>
        <taxon>Chrysophaeum</taxon>
    </lineage>
</organism>
<dbReference type="PROSITE" id="PS00149">
    <property type="entry name" value="SULFATASE_2"/>
    <property type="match status" value="1"/>
</dbReference>
<evidence type="ECO:0000313" key="5">
    <source>
        <dbReference type="EMBL" id="KAJ8598245.1"/>
    </source>
</evidence>
<dbReference type="PANTHER" id="PTHR34144:SF7">
    <property type="entry name" value="EXPORT PROTEIN (CAP59), PUTATIVE (AFU_ORTHOLOGUE AFUA_7G05020)-RELATED"/>
    <property type="match status" value="1"/>
</dbReference>
<dbReference type="SUPFAM" id="SSF53649">
    <property type="entry name" value="Alkaline phosphatase-like"/>
    <property type="match status" value="1"/>
</dbReference>
<dbReference type="Gene3D" id="3.40.720.10">
    <property type="entry name" value="Alkaline Phosphatase, subunit A"/>
    <property type="match status" value="1"/>
</dbReference>
<feature type="compositionally biased region" description="Basic residues" evidence="3">
    <location>
        <begin position="319"/>
        <end position="330"/>
    </location>
</feature>
<dbReference type="Proteomes" id="UP001230188">
    <property type="component" value="Unassembled WGS sequence"/>
</dbReference>
<gene>
    <name evidence="5" type="ORF">CTAYLR_005500</name>
</gene>
<evidence type="ECO:0000256" key="2">
    <source>
        <dbReference type="ARBA" id="ARBA00022801"/>
    </source>
</evidence>
<dbReference type="GO" id="GO:0016787">
    <property type="term" value="F:hydrolase activity"/>
    <property type="evidence" value="ECO:0007669"/>
    <property type="project" value="UniProtKB-KW"/>
</dbReference>
<sequence>MPRWAVEIAKLASTLRGRVFVSIYEDGSTDNTRTALRKLDESLAMQGIPRRVVLDDYPHREGDRIDRLARARNAALAPLYEDPSLADWVIFVNDIAARWETLAELAATPAAFDVACGMDHDQRGGLLPERSRARRFYDGWVARDLDGRIAHRGHPYWAAYVDQVLQARGTPFYVKCCWNGAIVARASMLVRVRFRRAADSDGECDDSECTVLCRDARRANYTRVVINPAVWHAYSYGESARERRRQPRAIKSVSEADRALAELSYLARVSNPTFACCSLHRGANYGWKAGHFFGCVNQSVVVENPKNEVTTPFAVGVERRRRRRQRRRRRSPPEEEEEEGGEGEGMKNARKRGRSVVMIVADDLSREGLATALTPRIDELAAKGVALSNVRILGSDRLGVCAPSRATLLTGQPWFKVTSGTRRRLLRITGPTIAERLRQFGYRTGGVGKWHADEASFRASFEVGRAVLLRAMGLTHDAAARRESGRPVLDLVDVHQDRTRKVEESRECENARLGLSACRSSHVFASASASLIRRFGSSSPYFLYCGLTAPHDPLEPPPSGVPPTLGVALPSNVKSHHPFRIPFVQNVVETDSPPEVAHAPIRAAADTASRYLVGARDEILLPFPRTATDIEARAAKYLALVAEVDDAVGAIVDEAWRDNDEDTIVVFTADHGIAAFGEHGLLGKQNLYEHSNAVPLVVAGAGAAASRVPLYLHDLAPTVLTLALGTASHGNREAPPPPEDGRDFASLFRAKAPADALPWRPRERMFVAMINTQRGVVDLGRRLKLLAYFEPGANLRARGGQLLALQLFSVDDAAETNDLLARRFATPQEAAVFYAARLNDTSSILDDDDDVMRLLRWGCSFELSMIRRSKRNRKERRDGTPRACDAFIS</sequence>
<comment type="similarity">
    <text evidence="1">Belongs to the sulfatase family.</text>
</comment>
<proteinExistence type="inferred from homology"/>
<feature type="region of interest" description="Disordered" evidence="3">
    <location>
        <begin position="318"/>
        <end position="350"/>
    </location>
</feature>
<reference evidence="5" key="1">
    <citation type="submission" date="2023-01" db="EMBL/GenBank/DDBJ databases">
        <title>Metagenome sequencing of chrysophaentin producing Chrysophaeum taylorii.</title>
        <authorList>
            <person name="Davison J."/>
            <person name="Bewley C."/>
        </authorList>
    </citation>
    <scope>NUCLEOTIDE SEQUENCE</scope>
    <source>
        <strain evidence="5">NIES-1699</strain>
    </source>
</reference>
<feature type="domain" description="Sulfatase N-terminal" evidence="4">
    <location>
        <begin position="356"/>
        <end position="725"/>
    </location>
</feature>
<dbReference type="InterPro" id="IPR000917">
    <property type="entry name" value="Sulfatase_N"/>
</dbReference>
<dbReference type="Pfam" id="PF11735">
    <property type="entry name" value="CAP59_mtransfer"/>
    <property type="match status" value="1"/>
</dbReference>
<evidence type="ECO:0000259" key="4">
    <source>
        <dbReference type="Pfam" id="PF00884"/>
    </source>
</evidence>
<keyword evidence="6" id="KW-1185">Reference proteome</keyword>